<reference evidence="2 3" key="1">
    <citation type="journal article" date="2015" name="Microbiome">
        <title>Genomic resolution of linkages in carbon, nitrogen, and sulfur cycling among widespread estuary sediment bacteria.</title>
        <authorList>
            <person name="Baker B.J."/>
            <person name="Lazar C.S."/>
            <person name="Teske A.P."/>
            <person name="Dick G.J."/>
        </authorList>
    </citation>
    <scope>NUCLEOTIDE SEQUENCE [LARGE SCALE GENOMIC DNA]</scope>
    <source>
        <strain evidence="2">SM1_40</strain>
    </source>
</reference>
<dbReference type="PATRIC" id="fig|1703773.3.peg.63"/>
<dbReference type="AlphaFoldDB" id="A0A0S8JJY7"/>
<evidence type="ECO:0000259" key="1">
    <source>
        <dbReference type="Pfam" id="PF13338"/>
    </source>
</evidence>
<dbReference type="Proteomes" id="UP000051035">
    <property type="component" value="Unassembled WGS sequence"/>
</dbReference>
<comment type="caution">
    <text evidence="2">The sequence shown here is derived from an EMBL/GenBank/DDBJ whole genome shotgun (WGS) entry which is preliminary data.</text>
</comment>
<dbReference type="EMBL" id="LJVA01000094">
    <property type="protein sequence ID" value="KPL08958.1"/>
    <property type="molecule type" value="Genomic_DNA"/>
</dbReference>
<accession>A0A0S8JJY7</accession>
<evidence type="ECO:0000313" key="2">
    <source>
        <dbReference type="EMBL" id="KPL08958.1"/>
    </source>
</evidence>
<name>A0A0S8JJY7_UNCT6</name>
<proteinExistence type="predicted"/>
<gene>
    <name evidence="2" type="ORF">AMJ71_07655</name>
</gene>
<sequence length="198" mass="22637">MDRKQQILKLARQMGIIRPRDVEAAGIPREYLLRLYRDGDLARVGRGLYALPGTLTSESISLAEVAKRVPNAVVCLISALEFHNLTTQIADRVWIAVENRKWEPEFEYPPLELVRLSGRAFSFGVEQHKVNRVPVKVYSPAKTVADCFKFRNRIGLDIALEALRETWRSRKATMDDLWEAAKVCRVANVMRPYLEAIT</sequence>
<dbReference type="InterPro" id="IPR025159">
    <property type="entry name" value="AbiEi_N"/>
</dbReference>
<protein>
    <submittedName>
        <fullName evidence="2">Transcriptional regulator</fullName>
    </submittedName>
</protein>
<organism evidence="2 3">
    <name type="scientific">candidate division TA06 bacterium SM1_40</name>
    <dbReference type="NCBI Taxonomy" id="1703773"/>
    <lineage>
        <taxon>Bacteria</taxon>
        <taxon>Bacteria division TA06</taxon>
    </lineage>
</organism>
<feature type="domain" description="AbiEi antitoxin N-terminal" evidence="1">
    <location>
        <begin position="5"/>
        <end position="52"/>
    </location>
</feature>
<evidence type="ECO:0000313" key="3">
    <source>
        <dbReference type="Proteomes" id="UP000051035"/>
    </source>
</evidence>
<dbReference type="Pfam" id="PF13338">
    <property type="entry name" value="AbiEi_4"/>
    <property type="match status" value="1"/>
</dbReference>